<dbReference type="SUPFAM" id="SSF50022">
    <property type="entry name" value="ISP domain"/>
    <property type="match status" value="1"/>
</dbReference>
<reference evidence="6 7" key="1">
    <citation type="submission" date="2024-07" db="EMBL/GenBank/DDBJ databases">
        <title>Draft Genome Sequence of Ferrimicrobium acidiphilum Strain YE2023, Isolated from a Pulp of Bioleach Reactor.</title>
        <authorList>
            <person name="Elkina Y.A."/>
            <person name="Bulaeva A.G."/>
            <person name="Beletsky A.V."/>
            <person name="Mardanov A.V."/>
        </authorList>
    </citation>
    <scope>NUCLEOTIDE SEQUENCE [LARGE SCALE GENOMIC DNA]</scope>
    <source>
        <strain evidence="6 7">YE2023</strain>
    </source>
</reference>
<dbReference type="InterPro" id="IPR017941">
    <property type="entry name" value="Rieske_2Fe-2S"/>
</dbReference>
<dbReference type="InterPro" id="IPR036922">
    <property type="entry name" value="Rieske_2Fe-2S_sf"/>
</dbReference>
<evidence type="ECO:0000256" key="1">
    <source>
        <dbReference type="ARBA" id="ARBA00022714"/>
    </source>
</evidence>
<protein>
    <submittedName>
        <fullName evidence="6">Rieske (2Fe-2S) protein</fullName>
    </submittedName>
</protein>
<accession>A0ABV3Y260</accession>
<evidence type="ECO:0000256" key="2">
    <source>
        <dbReference type="ARBA" id="ARBA00022723"/>
    </source>
</evidence>
<evidence type="ECO:0000256" key="3">
    <source>
        <dbReference type="ARBA" id="ARBA00023004"/>
    </source>
</evidence>
<name>A0ABV3Y260_9ACTN</name>
<dbReference type="Pfam" id="PF00355">
    <property type="entry name" value="Rieske"/>
    <property type="match status" value="1"/>
</dbReference>
<dbReference type="Proteomes" id="UP001560267">
    <property type="component" value="Unassembled WGS sequence"/>
</dbReference>
<dbReference type="Gene3D" id="2.102.10.10">
    <property type="entry name" value="Rieske [2Fe-2S] iron-sulphur domain"/>
    <property type="match status" value="1"/>
</dbReference>
<proteinExistence type="predicted"/>
<dbReference type="RefSeq" id="WP_298404300.1">
    <property type="nucleotide sequence ID" value="NZ_JBFSHR010000021.1"/>
</dbReference>
<sequence length="215" mass="22935">MLVFVRAGDRVGLASVRRAVAVGVVSLVDVPEAAEVIVVEISQESDLEELRKLRGSSTQAVIVAHTMRQDQALWQAAERSGADKVVSSGGLSVLLRQLDGRMRSSERRERLIPLCWTAEVAGRLGIIASVQHDLGELMLVKEQGKPVCLVGPCPHAGESLGRALVEDGVITCPAHGSQFLVAGGERVRGPADCGLMELRVVEDGGRYWAVSPPLS</sequence>
<evidence type="ECO:0000256" key="4">
    <source>
        <dbReference type="ARBA" id="ARBA00023014"/>
    </source>
</evidence>
<dbReference type="PROSITE" id="PS51296">
    <property type="entry name" value="RIESKE"/>
    <property type="match status" value="1"/>
</dbReference>
<evidence type="ECO:0000313" key="7">
    <source>
        <dbReference type="Proteomes" id="UP001560267"/>
    </source>
</evidence>
<dbReference type="EMBL" id="JBFSHR010000021">
    <property type="protein sequence ID" value="MEX6429647.1"/>
    <property type="molecule type" value="Genomic_DNA"/>
</dbReference>
<keyword evidence="4" id="KW-0411">Iron-sulfur</keyword>
<keyword evidence="2" id="KW-0479">Metal-binding</keyword>
<dbReference type="CDD" id="cd03467">
    <property type="entry name" value="Rieske"/>
    <property type="match status" value="1"/>
</dbReference>
<keyword evidence="7" id="KW-1185">Reference proteome</keyword>
<keyword evidence="1" id="KW-0001">2Fe-2S</keyword>
<gene>
    <name evidence="6" type="ORF">AB6A68_07310</name>
</gene>
<organism evidence="6 7">
    <name type="scientific">Ferrimicrobium acidiphilum</name>
    <dbReference type="NCBI Taxonomy" id="121039"/>
    <lineage>
        <taxon>Bacteria</taxon>
        <taxon>Bacillati</taxon>
        <taxon>Actinomycetota</taxon>
        <taxon>Acidimicrobiia</taxon>
        <taxon>Acidimicrobiales</taxon>
        <taxon>Acidimicrobiaceae</taxon>
        <taxon>Ferrimicrobium</taxon>
    </lineage>
</organism>
<evidence type="ECO:0000313" key="6">
    <source>
        <dbReference type="EMBL" id="MEX6429647.1"/>
    </source>
</evidence>
<evidence type="ECO:0000259" key="5">
    <source>
        <dbReference type="PROSITE" id="PS51296"/>
    </source>
</evidence>
<comment type="caution">
    <text evidence="6">The sequence shown here is derived from an EMBL/GenBank/DDBJ whole genome shotgun (WGS) entry which is preliminary data.</text>
</comment>
<feature type="domain" description="Rieske" evidence="5">
    <location>
        <begin position="111"/>
        <end position="209"/>
    </location>
</feature>
<keyword evidence="3" id="KW-0408">Iron</keyword>